<dbReference type="Proteomes" id="UP000542776">
    <property type="component" value="Unassembled WGS sequence"/>
</dbReference>
<dbReference type="GO" id="GO:0005975">
    <property type="term" value="P:carbohydrate metabolic process"/>
    <property type="evidence" value="ECO:0007669"/>
    <property type="project" value="InterPro"/>
</dbReference>
<dbReference type="CDD" id="cd10979">
    <property type="entry name" value="CE4_PuuE_like"/>
    <property type="match status" value="1"/>
</dbReference>
<dbReference type="AlphaFoldDB" id="A0A7W6H7D7"/>
<reference evidence="1 2" key="1">
    <citation type="submission" date="2020-08" db="EMBL/GenBank/DDBJ databases">
        <title>Genomic Encyclopedia of Type Strains, Phase IV (KMG-IV): sequencing the most valuable type-strain genomes for metagenomic binning, comparative biology and taxonomic classification.</title>
        <authorList>
            <person name="Goeker M."/>
        </authorList>
    </citation>
    <scope>NUCLEOTIDE SEQUENCE [LARGE SCALE GENOMIC DNA]</scope>
    <source>
        <strain evidence="1 2">DSM 102238</strain>
    </source>
</reference>
<name>A0A7W6H7D7_9HYPH</name>
<sequence>MPPRPMHAHGRYDYSALPDRLVFDWPGGHRLAVYVALNVETFRFGSGEGAALAPKPAGLDVLNHGWRDWGNRVGVWRLRDLADELSLPLAVLLNSDVYEDCPGLAEAFRARGDEIVGHGRTNAERQGDLDEAGERALIREASEAYRRHEGRLPGGWLGPWISESPTTPDLLEEEGYRYLLDWCHDDQPVAMRTRSGSGILSIPYSHEINDIPTVTTRLASAEAFADMIVAEFDERLAASVKAPSVMSVALHPYIVGQPHRLRALRRALWHITEHRDRIWLTRPGEIAQAFAAL</sequence>
<evidence type="ECO:0000313" key="2">
    <source>
        <dbReference type="Proteomes" id="UP000542776"/>
    </source>
</evidence>
<keyword evidence="2" id="KW-1185">Reference proteome</keyword>
<dbReference type="PANTHER" id="PTHR43123:SF4">
    <property type="entry name" value="POLYSACCHARIDE DEACETYLASE"/>
    <property type="match status" value="1"/>
</dbReference>
<dbReference type="EMBL" id="JACIEK010000013">
    <property type="protein sequence ID" value="MBB3999984.1"/>
    <property type="molecule type" value="Genomic_DNA"/>
</dbReference>
<gene>
    <name evidence="1" type="ORF">GGR04_003856</name>
</gene>
<evidence type="ECO:0000313" key="1">
    <source>
        <dbReference type="EMBL" id="MBB3999984.1"/>
    </source>
</evidence>
<dbReference type="RefSeq" id="WP_246393359.1">
    <property type="nucleotide sequence ID" value="NZ_JACIEK010000013.1"/>
</dbReference>
<accession>A0A7W6H7D7</accession>
<organism evidence="1 2">
    <name type="scientific">Aureimonas pseudogalii</name>
    <dbReference type="NCBI Taxonomy" id="1744844"/>
    <lineage>
        <taxon>Bacteria</taxon>
        <taxon>Pseudomonadati</taxon>
        <taxon>Pseudomonadota</taxon>
        <taxon>Alphaproteobacteria</taxon>
        <taxon>Hyphomicrobiales</taxon>
        <taxon>Aurantimonadaceae</taxon>
        <taxon>Aureimonas</taxon>
    </lineage>
</organism>
<dbReference type="Gene3D" id="3.20.20.370">
    <property type="entry name" value="Glycoside hydrolase/deacetylase"/>
    <property type="match status" value="1"/>
</dbReference>
<dbReference type="SUPFAM" id="SSF88713">
    <property type="entry name" value="Glycoside hydrolase/deacetylase"/>
    <property type="match status" value="1"/>
</dbReference>
<dbReference type="PANTHER" id="PTHR43123">
    <property type="entry name" value="POLYSACCHARIDE DEACETYLASE-RELATED"/>
    <property type="match status" value="1"/>
</dbReference>
<protein>
    <submittedName>
        <fullName evidence="1">Peptidoglycan/xylan/chitin deacetylase (PgdA/CDA1 family)</fullName>
    </submittedName>
</protein>
<proteinExistence type="predicted"/>
<dbReference type="InterPro" id="IPR011330">
    <property type="entry name" value="Glyco_hydro/deAcase_b/a-brl"/>
</dbReference>
<comment type="caution">
    <text evidence="1">The sequence shown here is derived from an EMBL/GenBank/DDBJ whole genome shotgun (WGS) entry which is preliminary data.</text>
</comment>